<protein>
    <recommendedName>
        <fullName evidence="4">DUF3325 domain-containing protein</fullName>
    </recommendedName>
</protein>
<comment type="caution">
    <text evidence="2">The sequence shown here is derived from an EMBL/GenBank/DDBJ whole genome shotgun (WGS) entry which is preliminary data.</text>
</comment>
<feature type="transmembrane region" description="Helical" evidence="1">
    <location>
        <begin position="44"/>
        <end position="77"/>
    </location>
</feature>
<reference evidence="2 3" key="1">
    <citation type="submission" date="2020-09" db="EMBL/GenBank/DDBJ databases">
        <title>Echinicola sp. CAU 1574 isolated from sand of Sido Beach.</title>
        <authorList>
            <person name="Kim W."/>
        </authorList>
    </citation>
    <scope>NUCLEOTIDE SEQUENCE [LARGE SCALE GENOMIC DNA]</scope>
    <source>
        <strain evidence="2 3">CAU 1574</strain>
    </source>
</reference>
<dbReference type="Proteomes" id="UP000647133">
    <property type="component" value="Unassembled WGS sequence"/>
</dbReference>
<dbReference type="RefSeq" id="WP_192011580.1">
    <property type="nucleotide sequence ID" value="NZ_JACYTQ010000008.1"/>
</dbReference>
<keyword evidence="3" id="KW-1185">Reference proteome</keyword>
<accession>A0ABR9APJ2</accession>
<evidence type="ECO:0000313" key="2">
    <source>
        <dbReference type="EMBL" id="MBD8490702.1"/>
    </source>
</evidence>
<proteinExistence type="predicted"/>
<organism evidence="2 3">
    <name type="scientific">Echinicola arenosa</name>
    <dbReference type="NCBI Taxonomy" id="2774144"/>
    <lineage>
        <taxon>Bacteria</taxon>
        <taxon>Pseudomonadati</taxon>
        <taxon>Bacteroidota</taxon>
        <taxon>Cytophagia</taxon>
        <taxon>Cytophagales</taxon>
        <taxon>Cyclobacteriaceae</taxon>
        <taxon>Echinicola</taxon>
    </lineage>
</organism>
<keyword evidence="1" id="KW-1133">Transmembrane helix</keyword>
<gene>
    <name evidence="2" type="ORF">IFO69_18260</name>
</gene>
<evidence type="ECO:0008006" key="4">
    <source>
        <dbReference type="Google" id="ProtNLM"/>
    </source>
</evidence>
<evidence type="ECO:0000256" key="1">
    <source>
        <dbReference type="SAM" id="Phobius"/>
    </source>
</evidence>
<sequence length="108" mass="11891">MITLAALLTFLGFFCFYNTSKRLKLSQSLGLEVWLQQNANKAKWIGGILLIVALLICLVAAGFAAGIFSFFILLMTAGSLIVILSPLKFINYKVLSVVFVLSLIFELI</sequence>
<dbReference type="EMBL" id="JACYTQ010000008">
    <property type="protein sequence ID" value="MBD8490702.1"/>
    <property type="molecule type" value="Genomic_DNA"/>
</dbReference>
<keyword evidence="1" id="KW-0812">Transmembrane</keyword>
<name>A0ABR9APJ2_9BACT</name>
<evidence type="ECO:0000313" key="3">
    <source>
        <dbReference type="Proteomes" id="UP000647133"/>
    </source>
</evidence>
<keyword evidence="1" id="KW-0472">Membrane</keyword>